<dbReference type="PANTHER" id="PTHR42937:SF1">
    <property type="entry name" value="DIAMINOPROPIONATE AMMONIA-LYASE"/>
    <property type="match status" value="1"/>
</dbReference>
<organism evidence="4 5">
    <name type="scientific">Lentzea atacamensis</name>
    <dbReference type="NCBI Taxonomy" id="531938"/>
    <lineage>
        <taxon>Bacteria</taxon>
        <taxon>Bacillati</taxon>
        <taxon>Actinomycetota</taxon>
        <taxon>Actinomycetes</taxon>
        <taxon>Pseudonocardiales</taxon>
        <taxon>Pseudonocardiaceae</taxon>
        <taxon>Lentzea</taxon>
    </lineage>
</organism>
<accession>A0A316I8Y8</accession>
<dbReference type="GO" id="GO:0016829">
    <property type="term" value="F:lyase activity"/>
    <property type="evidence" value="ECO:0007669"/>
    <property type="project" value="UniProtKB-KW"/>
</dbReference>
<proteinExistence type="predicted"/>
<comment type="cofactor">
    <cofactor evidence="1">
        <name>pyridoxal 5'-phosphate</name>
        <dbReference type="ChEBI" id="CHEBI:597326"/>
    </cofactor>
</comment>
<comment type="caution">
    <text evidence="4">The sequence shown here is derived from an EMBL/GenBank/DDBJ whole genome shotgun (WGS) entry which is preliminary data.</text>
</comment>
<keyword evidence="4" id="KW-0456">Lyase</keyword>
<evidence type="ECO:0000259" key="3">
    <source>
        <dbReference type="Pfam" id="PF00291"/>
    </source>
</evidence>
<dbReference type="PANTHER" id="PTHR42937">
    <property type="match status" value="1"/>
</dbReference>
<dbReference type="AlphaFoldDB" id="A0A316I8Y8"/>
<evidence type="ECO:0000256" key="2">
    <source>
        <dbReference type="ARBA" id="ARBA00022898"/>
    </source>
</evidence>
<dbReference type="GO" id="GO:1901605">
    <property type="term" value="P:alpha-amino acid metabolic process"/>
    <property type="evidence" value="ECO:0007669"/>
    <property type="project" value="UniProtKB-ARBA"/>
</dbReference>
<reference evidence="4 5" key="1">
    <citation type="submission" date="2018-05" db="EMBL/GenBank/DDBJ databases">
        <title>Genomic Encyclopedia of Type Strains, Phase IV (KMG-IV): sequencing the most valuable type-strain genomes for metagenomic binning, comparative biology and taxonomic classification.</title>
        <authorList>
            <person name="Goeker M."/>
        </authorList>
    </citation>
    <scope>NUCLEOTIDE SEQUENCE [LARGE SCALE GENOMIC DNA]</scope>
    <source>
        <strain evidence="4 5">DSM 45480</strain>
    </source>
</reference>
<evidence type="ECO:0000313" key="5">
    <source>
        <dbReference type="Proteomes" id="UP000246005"/>
    </source>
</evidence>
<dbReference type="Gene3D" id="3.40.50.1100">
    <property type="match status" value="2"/>
</dbReference>
<dbReference type="RefSeq" id="WP_109639542.1">
    <property type="nucleotide sequence ID" value="NZ_QGHB01000010.1"/>
</dbReference>
<feature type="domain" description="Tryptophan synthase beta chain-like PALP" evidence="3">
    <location>
        <begin position="42"/>
        <end position="335"/>
    </location>
</feature>
<keyword evidence="2" id="KW-0663">Pyridoxal phosphate</keyword>
<name>A0A316I8Y8_9PSEU</name>
<evidence type="ECO:0000256" key="1">
    <source>
        <dbReference type="ARBA" id="ARBA00001933"/>
    </source>
</evidence>
<dbReference type="InterPro" id="IPR001926">
    <property type="entry name" value="TrpB-like_PALP"/>
</dbReference>
<dbReference type="Pfam" id="PF00291">
    <property type="entry name" value="PALP"/>
    <property type="match status" value="1"/>
</dbReference>
<dbReference type="Proteomes" id="UP000246005">
    <property type="component" value="Unassembled WGS sequence"/>
</dbReference>
<dbReference type="InterPro" id="IPR036052">
    <property type="entry name" value="TrpB-like_PALP_sf"/>
</dbReference>
<sequence>MRWTDDRCHRTLVLMKFMRPDARAWRCPPAPTGVRDFHARLPGYAPTPLTELPALATELRAGRLFVKDESSRLGLPAFKALGASWAVHRVLADQTEQVTLTTATDGNHGRAVARMARLFHQRAHIFVPHNVHPHAIEAIKAEQAEVTVVRGTYDDAVQMAAEADGILVQDMGWPGYEQIPAWIVEGYGTLCAEIDEQLPDEPDLVVIPVGVGSFAQAVITHYRSRDSRTRLLAVEPDQAACVLASLIAGELRTVPTSDTIMAGLNCGTPSATAWPFLHNGLDAAVAISDAECALAVRDLHALNVHSGPCGAASLAGLRAVRDDLGDLGTVVLISTEGSAANPWGGSGESA</sequence>
<protein>
    <submittedName>
        <fullName evidence="4">Diaminopropionate ammonia-lyase</fullName>
    </submittedName>
</protein>
<evidence type="ECO:0000313" key="4">
    <source>
        <dbReference type="EMBL" id="PWK83749.1"/>
    </source>
</evidence>
<gene>
    <name evidence="4" type="ORF">C8D88_110205</name>
</gene>
<dbReference type="EMBL" id="QGHB01000010">
    <property type="protein sequence ID" value="PWK83749.1"/>
    <property type="molecule type" value="Genomic_DNA"/>
</dbReference>
<dbReference type="SUPFAM" id="SSF53686">
    <property type="entry name" value="Tryptophan synthase beta subunit-like PLP-dependent enzymes"/>
    <property type="match status" value="1"/>
</dbReference>